<sequence length="129" mass="14071">MQTPFRTPALLTLFWLSMVAGAAHAAGAATTNDFPTVERVLYVQQCMRAHPGPQFEMINKCSCVLDALASTVKYDDYVTMSTITKAISIGGERGGAIRDAPSLEPQIKRYKDLQAKAEKGCFINDADIK</sequence>
<proteinExistence type="predicted"/>
<evidence type="ECO:0000256" key="1">
    <source>
        <dbReference type="SAM" id="SignalP"/>
    </source>
</evidence>
<dbReference type="RefSeq" id="WP_340363867.1">
    <property type="nucleotide sequence ID" value="NZ_JBBKZV010000006.1"/>
</dbReference>
<evidence type="ECO:0000313" key="2">
    <source>
        <dbReference type="EMBL" id="MEJ8822820.1"/>
    </source>
</evidence>
<keyword evidence="3" id="KW-1185">Reference proteome</keyword>
<feature type="signal peptide" evidence="1">
    <location>
        <begin position="1"/>
        <end position="25"/>
    </location>
</feature>
<comment type="caution">
    <text evidence="2">The sequence shown here is derived from an EMBL/GenBank/DDBJ whole genome shotgun (WGS) entry which is preliminary data.</text>
</comment>
<dbReference type="Proteomes" id="UP001363010">
    <property type="component" value="Unassembled WGS sequence"/>
</dbReference>
<keyword evidence="1" id="KW-0732">Signal</keyword>
<gene>
    <name evidence="2" type="ORF">WKW80_12390</name>
</gene>
<protein>
    <submittedName>
        <fullName evidence="2">Uncharacterized protein</fullName>
    </submittedName>
</protein>
<feature type="chain" id="PRO_5046237980" evidence="1">
    <location>
        <begin position="26"/>
        <end position="129"/>
    </location>
</feature>
<evidence type="ECO:0000313" key="3">
    <source>
        <dbReference type="Proteomes" id="UP001363010"/>
    </source>
</evidence>
<reference evidence="2 3" key="1">
    <citation type="submission" date="2024-03" db="EMBL/GenBank/DDBJ databases">
        <title>Novel species of the genus Variovorax.</title>
        <authorList>
            <person name="Liu Q."/>
            <person name="Xin Y.-H."/>
        </authorList>
    </citation>
    <scope>NUCLEOTIDE SEQUENCE [LARGE SCALE GENOMIC DNA]</scope>
    <source>
        <strain evidence="2 3">KACC 18501</strain>
    </source>
</reference>
<dbReference type="EMBL" id="JBBKZV010000006">
    <property type="protein sequence ID" value="MEJ8822820.1"/>
    <property type="molecule type" value="Genomic_DNA"/>
</dbReference>
<name>A0ABU8VYC3_9BURK</name>
<accession>A0ABU8VYC3</accession>
<organism evidence="2 3">
    <name type="scientific">Variovorax humicola</name>
    <dbReference type="NCBI Taxonomy" id="1769758"/>
    <lineage>
        <taxon>Bacteria</taxon>
        <taxon>Pseudomonadati</taxon>
        <taxon>Pseudomonadota</taxon>
        <taxon>Betaproteobacteria</taxon>
        <taxon>Burkholderiales</taxon>
        <taxon>Comamonadaceae</taxon>
        <taxon>Variovorax</taxon>
    </lineage>
</organism>